<evidence type="ECO:0000256" key="2">
    <source>
        <dbReference type="ARBA" id="ARBA00022982"/>
    </source>
</evidence>
<dbReference type="RefSeq" id="WP_408214089.1">
    <property type="nucleotide sequence ID" value="NZ_JAQQBZ010000012.1"/>
</dbReference>
<dbReference type="Pfam" id="PF00766">
    <property type="entry name" value="ETF_alpha"/>
    <property type="match status" value="1"/>
</dbReference>
<evidence type="ECO:0000313" key="5">
    <source>
        <dbReference type="EMBL" id="MFM0594952.1"/>
    </source>
</evidence>
<feature type="domain" description="Electron transfer flavoprotein alpha/beta-subunit N-terminal" evidence="4">
    <location>
        <begin position="62"/>
        <end position="212"/>
    </location>
</feature>
<sequence>MNTLKRIDPRRPFTITAEGLKRITLGMTADVAGSLEVVASASGAAHRDQVKARRTTAAPQRVLLVAAHADRGALDDHARQTLAGAALIADTLTEVVLLVFGEFTGDAAALGADKLIELPMFDRRSFAPVDELNALAACVAAYAPVHVFLPDNATGDGDLGRRYAAAANASIATHVVEIDATHVASYVHANTAFAARSLPDVVLLAPNAVEPKLPFVGAGERVVWRFDGASSRAGGRESTVRDLGIEEIDAAQLALEEADFIVSAGNGVSDVPAFERLAATLGAAIGASRVAVDDGKFTRDKQIGATGKTVEASVYIAFGISGAVQHLQGIKDCRHVIAVNLDASAPIAKRANLTVIADAQETIAALNEAAAAARNARGTGAALLNSSAVAEGALA</sequence>
<dbReference type="EMBL" id="JAQQBZ010000012">
    <property type="protein sequence ID" value="MFM0594952.1"/>
    <property type="molecule type" value="Genomic_DNA"/>
</dbReference>
<dbReference type="InterPro" id="IPR014729">
    <property type="entry name" value="Rossmann-like_a/b/a_fold"/>
</dbReference>
<proteinExistence type="inferred from homology"/>
<evidence type="ECO:0000259" key="3">
    <source>
        <dbReference type="Pfam" id="PF00766"/>
    </source>
</evidence>
<dbReference type="Proteomes" id="UP001629367">
    <property type="component" value="Unassembled WGS sequence"/>
</dbReference>
<dbReference type="SUPFAM" id="SSF52402">
    <property type="entry name" value="Adenine nucleotide alpha hydrolases-like"/>
    <property type="match status" value="1"/>
</dbReference>
<dbReference type="InterPro" id="IPR001308">
    <property type="entry name" value="ETF_a/FixB"/>
</dbReference>
<dbReference type="Gene3D" id="3.40.50.1220">
    <property type="entry name" value="TPP-binding domain"/>
    <property type="match status" value="1"/>
</dbReference>
<keyword evidence="6" id="KW-1185">Reference proteome</keyword>
<evidence type="ECO:0000256" key="1">
    <source>
        <dbReference type="ARBA" id="ARBA00005817"/>
    </source>
</evidence>
<accession>A0ABW9D9F5</accession>
<keyword evidence="2" id="KW-0249">Electron transport</keyword>
<feature type="domain" description="Electron transfer flavoprotein alpha subunit C-terminal" evidence="3">
    <location>
        <begin position="255"/>
        <end position="331"/>
    </location>
</feature>
<evidence type="ECO:0000259" key="4">
    <source>
        <dbReference type="Pfam" id="PF01012"/>
    </source>
</evidence>
<dbReference type="InterPro" id="IPR014731">
    <property type="entry name" value="ETF_asu_C"/>
</dbReference>
<dbReference type="SUPFAM" id="SSF52467">
    <property type="entry name" value="DHS-like NAD/FAD-binding domain"/>
    <property type="match status" value="1"/>
</dbReference>
<keyword evidence="2" id="KW-0813">Transport</keyword>
<dbReference type="Pfam" id="PF01012">
    <property type="entry name" value="ETF"/>
    <property type="match status" value="1"/>
</dbReference>
<dbReference type="PANTHER" id="PTHR43153:SF1">
    <property type="entry name" value="ELECTRON TRANSFER FLAVOPROTEIN SUBUNIT ALPHA, MITOCHONDRIAL"/>
    <property type="match status" value="1"/>
</dbReference>
<protein>
    <submittedName>
        <fullName evidence="5">Electron transfer flavoprotein subunit alpha/FixB family protein</fullName>
    </submittedName>
</protein>
<gene>
    <name evidence="5" type="ORF">PQQ68_18185</name>
</gene>
<dbReference type="InterPro" id="IPR029035">
    <property type="entry name" value="DHS-like_NAD/FAD-binding_dom"/>
</dbReference>
<comment type="caution">
    <text evidence="5">The sequence shown here is derived from an EMBL/GenBank/DDBJ whole genome shotgun (WGS) entry which is preliminary data.</text>
</comment>
<organism evidence="5 6">
    <name type="scientific">Paraburkholderia dilworthii</name>
    <dbReference type="NCBI Taxonomy" id="948106"/>
    <lineage>
        <taxon>Bacteria</taxon>
        <taxon>Pseudomonadati</taxon>
        <taxon>Pseudomonadota</taxon>
        <taxon>Betaproteobacteria</taxon>
        <taxon>Burkholderiales</taxon>
        <taxon>Burkholderiaceae</taxon>
        <taxon>Paraburkholderia</taxon>
    </lineage>
</organism>
<evidence type="ECO:0000313" key="6">
    <source>
        <dbReference type="Proteomes" id="UP001629367"/>
    </source>
</evidence>
<dbReference type="InterPro" id="IPR014730">
    <property type="entry name" value="ETF_a/b_N"/>
</dbReference>
<comment type="similarity">
    <text evidence="1">Belongs to the ETF alpha-subunit/FixB family.</text>
</comment>
<name>A0ABW9D9F5_9BURK</name>
<reference evidence="5 6" key="1">
    <citation type="journal article" date="2024" name="Chem. Sci.">
        <title>Discovery of megapolipeptins by genome mining of a Burkholderiales bacteria collection.</title>
        <authorList>
            <person name="Paulo B.S."/>
            <person name="Recchia M.J.J."/>
            <person name="Lee S."/>
            <person name="Fergusson C.H."/>
            <person name="Romanowski S.B."/>
            <person name="Hernandez A."/>
            <person name="Krull N."/>
            <person name="Liu D.Y."/>
            <person name="Cavanagh H."/>
            <person name="Bos A."/>
            <person name="Gray C.A."/>
            <person name="Murphy B.T."/>
            <person name="Linington R.G."/>
            <person name="Eustaquio A.S."/>
        </authorList>
    </citation>
    <scope>NUCLEOTIDE SEQUENCE [LARGE SCALE GENOMIC DNA]</scope>
    <source>
        <strain evidence="5 6">RL17-335-BIF-A</strain>
    </source>
</reference>
<dbReference type="PANTHER" id="PTHR43153">
    <property type="entry name" value="ELECTRON TRANSFER FLAVOPROTEIN ALPHA"/>
    <property type="match status" value="1"/>
</dbReference>
<dbReference type="Gene3D" id="3.40.50.620">
    <property type="entry name" value="HUPs"/>
    <property type="match status" value="1"/>
</dbReference>